<evidence type="ECO:0000313" key="3">
    <source>
        <dbReference type="Proteomes" id="UP000464378"/>
    </source>
</evidence>
<dbReference type="EMBL" id="LR586016">
    <property type="protein sequence ID" value="VIP00871.1"/>
    <property type="molecule type" value="Genomic_DNA"/>
</dbReference>
<keyword evidence="1" id="KW-1133">Transmembrane helix</keyword>
<evidence type="ECO:0000256" key="1">
    <source>
        <dbReference type="SAM" id="Phobius"/>
    </source>
</evidence>
<accession>A0A6C2YHY0</accession>
<dbReference type="KEGG" id="tim:GMBLW1_30890"/>
<dbReference type="EMBL" id="LR593887">
    <property type="protein sequence ID" value="VTR97160.1"/>
    <property type="molecule type" value="Genomic_DNA"/>
</dbReference>
<feature type="transmembrane region" description="Helical" evidence="1">
    <location>
        <begin position="84"/>
        <end position="107"/>
    </location>
</feature>
<protein>
    <recommendedName>
        <fullName evidence="4">DUF304 domain-containing protein</fullName>
    </recommendedName>
</protein>
<sequence length="220" mass="24669">MDDLLDGDDRLPSELDERVQAELQSGERLLWVGQPDPMRMAKQALPAVLFGIPWTAFAIFWVAGAATMMGGFGGEDRPQIPGGFGGLFSCFPLFGLPFILIGLAMLTSPYWLYRQAKQTCYALTDRRAILWQSGFWGSVNVRSYRPDALGKMTRTDYADGTGDLIFEELLTLNSHRSSRATMNTTMTRHGFIAIRKVREVEMLLRRVLLPDENEGTIEKA</sequence>
<keyword evidence="1" id="KW-0472">Membrane</keyword>
<organism evidence="2">
    <name type="scientific">Tuwongella immobilis</name>
    <dbReference type="NCBI Taxonomy" id="692036"/>
    <lineage>
        <taxon>Bacteria</taxon>
        <taxon>Pseudomonadati</taxon>
        <taxon>Planctomycetota</taxon>
        <taxon>Planctomycetia</taxon>
        <taxon>Gemmatales</taxon>
        <taxon>Gemmataceae</taxon>
        <taxon>Tuwongella</taxon>
    </lineage>
</organism>
<reference evidence="2" key="1">
    <citation type="submission" date="2019-04" db="EMBL/GenBank/DDBJ databases">
        <authorList>
            <consortium name="Science for Life Laboratories"/>
        </authorList>
    </citation>
    <scope>NUCLEOTIDE SEQUENCE</scope>
    <source>
        <strain evidence="2">MBLW1</strain>
    </source>
</reference>
<proteinExistence type="predicted"/>
<gene>
    <name evidence="2" type="ORF">GMBLW1_30890</name>
</gene>
<name>A0A6C2YHY0_9BACT</name>
<evidence type="ECO:0000313" key="2">
    <source>
        <dbReference type="EMBL" id="VIP00871.1"/>
    </source>
</evidence>
<dbReference type="Proteomes" id="UP000464378">
    <property type="component" value="Chromosome"/>
</dbReference>
<keyword evidence="1" id="KW-0812">Transmembrane</keyword>
<feature type="transmembrane region" description="Helical" evidence="1">
    <location>
        <begin position="44"/>
        <end position="64"/>
    </location>
</feature>
<evidence type="ECO:0008006" key="4">
    <source>
        <dbReference type="Google" id="ProtNLM"/>
    </source>
</evidence>
<dbReference type="InParanoid" id="A0A6C2YHY0"/>
<dbReference type="RefSeq" id="WP_162656037.1">
    <property type="nucleotide sequence ID" value="NZ_LR593887.1"/>
</dbReference>
<keyword evidence="3" id="KW-1185">Reference proteome</keyword>
<dbReference type="AlphaFoldDB" id="A0A6C2YHY0"/>